<organism evidence="1 2">
    <name type="scientific">Scortum barcoo</name>
    <name type="common">barcoo grunter</name>
    <dbReference type="NCBI Taxonomy" id="214431"/>
    <lineage>
        <taxon>Eukaryota</taxon>
        <taxon>Metazoa</taxon>
        <taxon>Chordata</taxon>
        <taxon>Craniata</taxon>
        <taxon>Vertebrata</taxon>
        <taxon>Euteleostomi</taxon>
        <taxon>Actinopterygii</taxon>
        <taxon>Neopterygii</taxon>
        <taxon>Teleostei</taxon>
        <taxon>Neoteleostei</taxon>
        <taxon>Acanthomorphata</taxon>
        <taxon>Eupercaria</taxon>
        <taxon>Centrarchiformes</taxon>
        <taxon>Terapontoidei</taxon>
        <taxon>Terapontidae</taxon>
        <taxon>Scortum</taxon>
    </lineage>
</organism>
<evidence type="ECO:0000313" key="1">
    <source>
        <dbReference type="EMBL" id="KAI3363858.1"/>
    </source>
</evidence>
<protein>
    <submittedName>
        <fullName evidence="1">Uncharacterized protein</fullName>
    </submittedName>
</protein>
<dbReference type="EMBL" id="CM041543">
    <property type="protein sequence ID" value="KAI3363858.1"/>
    <property type="molecule type" value="Genomic_DNA"/>
</dbReference>
<comment type="caution">
    <text evidence="1">The sequence shown here is derived from an EMBL/GenBank/DDBJ whole genome shotgun (WGS) entry which is preliminary data.</text>
</comment>
<sequence length="176" mass="21113">MKRNLLKTRDLSLILKYPKHKDTDIYTCTVYRKRKTLMKKQVKLEVTAEVQVEVDSGAKSVQLPFKTTAYLPKDVTVEWMYSYWWNVHVYQNRLEKQFNPYRDADTETYSCKVYNRKRKILMKKQVELKVKETKNLIRSMQFVPSVRLLVLHFCSASPLISPDFHGDLRVFFREYC</sequence>
<keyword evidence="2" id="KW-1185">Reference proteome</keyword>
<evidence type="ECO:0000313" key="2">
    <source>
        <dbReference type="Proteomes" id="UP000831701"/>
    </source>
</evidence>
<name>A0ACB8W7T6_9TELE</name>
<proteinExistence type="predicted"/>
<gene>
    <name evidence="1" type="ORF">L3Q82_001460</name>
</gene>
<accession>A0ACB8W7T6</accession>
<reference evidence="1" key="1">
    <citation type="submission" date="2022-04" db="EMBL/GenBank/DDBJ databases">
        <title>Jade perch genome.</title>
        <authorList>
            <person name="Chao B."/>
        </authorList>
    </citation>
    <scope>NUCLEOTIDE SEQUENCE</scope>
    <source>
        <strain evidence="1">CB-2022</strain>
    </source>
</reference>
<dbReference type="Proteomes" id="UP000831701">
    <property type="component" value="Chromosome 13"/>
</dbReference>